<reference evidence="2" key="1">
    <citation type="journal article" date="2019" name="Int. J. Syst. Evol. Microbiol.">
        <title>The Global Catalogue of Microorganisms (GCM) 10K type strain sequencing project: providing services to taxonomists for standard genome sequencing and annotation.</title>
        <authorList>
            <consortium name="The Broad Institute Genomics Platform"/>
            <consortium name="The Broad Institute Genome Sequencing Center for Infectious Disease"/>
            <person name="Wu L."/>
            <person name="Ma J."/>
        </authorList>
    </citation>
    <scope>NUCLEOTIDE SEQUENCE [LARGE SCALE GENOMIC DNA]</scope>
    <source>
        <strain evidence="2">KCTC 23298</strain>
    </source>
</reference>
<accession>A0ABQ3FTV2</accession>
<organism evidence="1 2">
    <name type="scientific">Gemmobacter nanjingensis</name>
    <dbReference type="NCBI Taxonomy" id="488454"/>
    <lineage>
        <taxon>Bacteria</taxon>
        <taxon>Pseudomonadati</taxon>
        <taxon>Pseudomonadota</taxon>
        <taxon>Alphaproteobacteria</taxon>
        <taxon>Rhodobacterales</taxon>
        <taxon>Paracoccaceae</taxon>
        <taxon>Gemmobacter</taxon>
    </lineage>
</organism>
<name>A0ABQ3FTV2_9RHOB</name>
<keyword evidence="2" id="KW-1185">Reference proteome</keyword>
<evidence type="ECO:0000313" key="2">
    <source>
        <dbReference type="Proteomes" id="UP000658305"/>
    </source>
</evidence>
<evidence type="ECO:0000313" key="1">
    <source>
        <dbReference type="EMBL" id="GHC41801.1"/>
    </source>
</evidence>
<dbReference type="Proteomes" id="UP000658305">
    <property type="component" value="Unassembled WGS sequence"/>
</dbReference>
<dbReference type="RefSeq" id="WP_229825922.1">
    <property type="nucleotide sequence ID" value="NZ_BMYI01000045.1"/>
</dbReference>
<comment type="caution">
    <text evidence="1">The sequence shown here is derived from an EMBL/GenBank/DDBJ whole genome shotgun (WGS) entry which is preliminary data.</text>
</comment>
<gene>
    <name evidence="1" type="ORF">GCM10007291_49630</name>
</gene>
<proteinExistence type="predicted"/>
<sequence length="154" mass="17278">MARYRDPLTKDLFAWEPPQVAVRYGEEVAGRGALDNKIARLIGHALREAREDGVSRPEVARRMATYLGRPVSEAMLNKWSSEGSEDHRIPLDAFIGLVHATGALALLGFAPGEFGLTVIAAEYADLIEERLLDDHIEEMQARRQLLATRRRSRK</sequence>
<dbReference type="EMBL" id="BMYI01000045">
    <property type="protein sequence ID" value="GHC41801.1"/>
    <property type="molecule type" value="Genomic_DNA"/>
</dbReference>
<protein>
    <submittedName>
        <fullName evidence="1">Uncharacterized protein</fullName>
    </submittedName>
</protein>